<protein>
    <recommendedName>
        <fullName evidence="2">Fungal-type protein kinase domain-containing protein</fullName>
    </recommendedName>
</protein>
<feature type="domain" description="Fungal-type protein kinase" evidence="2">
    <location>
        <begin position="389"/>
        <end position="732"/>
    </location>
</feature>
<feature type="region of interest" description="Disordered" evidence="1">
    <location>
        <begin position="63"/>
        <end position="82"/>
    </location>
</feature>
<dbReference type="AlphaFoldDB" id="A0A074RP67"/>
<feature type="compositionally biased region" description="Polar residues" evidence="1">
    <location>
        <begin position="811"/>
        <end position="829"/>
    </location>
</feature>
<feature type="region of interest" description="Disordered" evidence="1">
    <location>
        <begin position="797"/>
        <end position="834"/>
    </location>
</feature>
<evidence type="ECO:0000313" key="3">
    <source>
        <dbReference type="EMBL" id="KEP46488.1"/>
    </source>
</evidence>
<dbReference type="Pfam" id="PF17667">
    <property type="entry name" value="Pkinase_fungal"/>
    <property type="match status" value="1"/>
</dbReference>
<feature type="compositionally biased region" description="Basic and acidic residues" evidence="1">
    <location>
        <begin position="249"/>
        <end position="259"/>
    </location>
</feature>
<name>A0A074RP67_9AGAM</name>
<feature type="compositionally biased region" description="Polar residues" evidence="1">
    <location>
        <begin position="1"/>
        <end position="24"/>
    </location>
</feature>
<organism evidence="3 4">
    <name type="scientific">Rhizoctonia solani 123E</name>
    <dbReference type="NCBI Taxonomy" id="1423351"/>
    <lineage>
        <taxon>Eukaryota</taxon>
        <taxon>Fungi</taxon>
        <taxon>Dikarya</taxon>
        <taxon>Basidiomycota</taxon>
        <taxon>Agaricomycotina</taxon>
        <taxon>Agaricomycetes</taxon>
        <taxon>Cantharellales</taxon>
        <taxon>Ceratobasidiaceae</taxon>
        <taxon>Rhizoctonia</taxon>
    </lineage>
</organism>
<accession>A0A074RP67</accession>
<sequence>MTTTSSNFSGLIPSSASTSSNEGYPNSIYDQVAPSIRADLRDYQECNVDQLLAVFLERGRATKNPLTPRIPQSEGNSHDSSLSCTATERALGNCSEATNAPTSLVPDPNIIISPVTHELLDFRCFFSLLEPALKPVDSRQHPETAQYGLFVELANRSLDYVRSLKITGLREASTRDILFRVNHKKRTEGISKGNRLPDIVVVPLASARRVHGKPTGDWKECSENEGTNRGCFGWPDVLVCGEVTLREESQQPDVYHTDSESTAASTSSCQDGSKFTLITSASNSIAASGSSISPLSTRSGSTHVSVSSVPEVRAGMSQLHFSRNLFNTSQALGLPRGLKRPGNHNDQSSSKRSTSDKTRMGDPDKSASESNRQYQPNQSLSGESKANTSNNGAKEHMLEAALQLGINAAEMLRCSLGRRHAFGMIIIDAMLWIWWFDRQGAIQSSGINFIEDLPRFMVLLFAIQRFDLDDWGFDEALDPSVALRHSSPDIPTTQTVEYEVDGKDGKIKVRFSSKIEKPLHEVFSLKGRCTHVFPVAGTPEQPPLVAKLYWPNQDRPHEAEIIDHARENLDLVDHLPDVFGRLDIDPMGTRRIRDELGISSNSPGRPRLLRIIIMEELSPIIKLRGDDLIIAWAECVRCHYLLSEKNIRHLDLSLANLMVREREFEGKPKYFGVVNDWDLGDMENNLLEARGELTKTILFTALDILKPRPANEQVVQRYSHDLESFAWILVWVFLAVQESKVAPVSDVVEWQTGDPESSLNARVTFTVMPSVFKPHEEWQRYWMMARRIAEWLRGRIPAPPPIQDEEDNDEMTVSNQNAPFDENQVPNQDDTPEERKELLWSLLEMVKKRLGDRMPSLPHIEGL</sequence>
<keyword evidence="4" id="KW-1185">Reference proteome</keyword>
<feature type="compositionally biased region" description="Polar residues" evidence="1">
    <location>
        <begin position="73"/>
        <end position="82"/>
    </location>
</feature>
<dbReference type="HOGENOM" id="CLU_016736_0_0_1"/>
<proteinExistence type="predicted"/>
<dbReference type="PANTHER" id="PTHR38248">
    <property type="entry name" value="FUNK1 6"/>
    <property type="match status" value="1"/>
</dbReference>
<feature type="compositionally biased region" description="Polar residues" evidence="1">
    <location>
        <begin position="368"/>
        <end position="391"/>
    </location>
</feature>
<reference evidence="3 4" key="1">
    <citation type="submission" date="2013-12" db="EMBL/GenBank/DDBJ databases">
        <authorList>
            <person name="Cubeta M."/>
            <person name="Pakala S."/>
            <person name="Fedorova N."/>
            <person name="Thomas E."/>
            <person name="Dean R."/>
            <person name="Jabaji S."/>
            <person name="Neate S."/>
            <person name="Toda T."/>
            <person name="Tavantzis S."/>
            <person name="Vilgalys R."/>
            <person name="Bharathan N."/>
            <person name="Pakala S."/>
            <person name="Losada L.S."/>
            <person name="Zafar N."/>
            <person name="Nierman W."/>
        </authorList>
    </citation>
    <scope>NUCLEOTIDE SEQUENCE [LARGE SCALE GENOMIC DNA]</scope>
    <source>
        <strain evidence="3 4">123E</strain>
    </source>
</reference>
<dbReference type="OrthoDB" id="5584477at2759"/>
<evidence type="ECO:0000313" key="4">
    <source>
        <dbReference type="Proteomes" id="UP000027456"/>
    </source>
</evidence>
<feature type="compositionally biased region" description="Basic and acidic residues" evidence="1">
    <location>
        <begin position="353"/>
        <end position="367"/>
    </location>
</feature>
<feature type="region of interest" description="Disordered" evidence="1">
    <location>
        <begin position="249"/>
        <end position="270"/>
    </location>
</feature>
<dbReference type="EMBL" id="AZST01001078">
    <property type="protein sequence ID" value="KEP46488.1"/>
    <property type="molecule type" value="Genomic_DNA"/>
</dbReference>
<evidence type="ECO:0000256" key="1">
    <source>
        <dbReference type="SAM" id="MobiDB-lite"/>
    </source>
</evidence>
<feature type="region of interest" description="Disordered" evidence="1">
    <location>
        <begin position="333"/>
        <end position="391"/>
    </location>
</feature>
<dbReference type="Proteomes" id="UP000027456">
    <property type="component" value="Unassembled WGS sequence"/>
</dbReference>
<comment type="caution">
    <text evidence="3">The sequence shown here is derived from an EMBL/GenBank/DDBJ whole genome shotgun (WGS) entry which is preliminary data.</text>
</comment>
<gene>
    <name evidence="3" type="ORF">V565_196100</name>
</gene>
<evidence type="ECO:0000259" key="2">
    <source>
        <dbReference type="Pfam" id="PF17667"/>
    </source>
</evidence>
<dbReference type="PANTHER" id="PTHR38248:SF2">
    <property type="entry name" value="FUNK1 11"/>
    <property type="match status" value="1"/>
</dbReference>
<dbReference type="InterPro" id="IPR040976">
    <property type="entry name" value="Pkinase_fungal"/>
</dbReference>
<feature type="region of interest" description="Disordered" evidence="1">
    <location>
        <begin position="1"/>
        <end position="25"/>
    </location>
</feature>